<keyword evidence="5 7" id="KW-1133">Transmembrane helix</keyword>
<dbReference type="Pfam" id="PF13839">
    <property type="entry name" value="PC-Esterase"/>
    <property type="match status" value="1"/>
</dbReference>
<dbReference type="EMBL" id="CAMAPF010000039">
    <property type="protein sequence ID" value="CAH9082638.1"/>
    <property type="molecule type" value="Genomic_DNA"/>
</dbReference>
<sequence length="331" mass="38486">MDHHNPSSSSSSMPIPHFFTFPTFITTTKKKTSQALLSLFFFTSIIVYHLLTPQSHLLDQIGFLSKIIPTPPRTQDLFPKSSTCDYSYGEWVWDESYSREKYTENCSFLDPGFRCHANGRLDLGYQNWRWKPYGCDLPRFNASELLERIRNSRIVFAGDSIARNQWESFLCMLAQGVNNKSSIYEESGNPISKHRGYLSMRFQEFNLTVEYYRDPFLVTLDRPPVNAPKEVKGVVRLDKLHWFAAKWVGADVIIFSAGHWWNDDKTTKMGIYFQEGEAVNMTMHVKEAFHRSLKTLASWVTQNLKPRTHVIFRSYSPVHYRNGTWKLGGYC</sequence>
<dbReference type="PANTHER" id="PTHR32285">
    <property type="entry name" value="PROTEIN TRICHOME BIREFRINGENCE-LIKE 9-RELATED"/>
    <property type="match status" value="1"/>
</dbReference>
<organism evidence="10 11">
    <name type="scientific">Cuscuta epithymum</name>
    <dbReference type="NCBI Taxonomy" id="186058"/>
    <lineage>
        <taxon>Eukaryota</taxon>
        <taxon>Viridiplantae</taxon>
        <taxon>Streptophyta</taxon>
        <taxon>Embryophyta</taxon>
        <taxon>Tracheophyta</taxon>
        <taxon>Spermatophyta</taxon>
        <taxon>Magnoliopsida</taxon>
        <taxon>eudicotyledons</taxon>
        <taxon>Gunneridae</taxon>
        <taxon>Pentapetalae</taxon>
        <taxon>asterids</taxon>
        <taxon>lamiids</taxon>
        <taxon>Solanales</taxon>
        <taxon>Convolvulaceae</taxon>
        <taxon>Cuscuteae</taxon>
        <taxon>Cuscuta</taxon>
        <taxon>Cuscuta subgen. Cuscuta</taxon>
    </lineage>
</organism>
<feature type="domain" description="Trichome birefringence-like N-terminal" evidence="9">
    <location>
        <begin position="83"/>
        <end position="136"/>
    </location>
</feature>
<keyword evidence="6 7" id="KW-0472">Membrane</keyword>
<keyword evidence="4" id="KW-0735">Signal-anchor</keyword>
<dbReference type="GO" id="GO:0016020">
    <property type="term" value="C:membrane"/>
    <property type="evidence" value="ECO:0007669"/>
    <property type="project" value="UniProtKB-SubCell"/>
</dbReference>
<protein>
    <recommendedName>
        <fullName evidence="12">Trichome birefringence-like N-terminal domain-containing protein</fullName>
    </recommendedName>
</protein>
<dbReference type="Proteomes" id="UP001152523">
    <property type="component" value="Unassembled WGS sequence"/>
</dbReference>
<comment type="subcellular location">
    <subcellularLocation>
        <location evidence="1">Membrane</location>
        <topology evidence="1">Single-pass membrane protein</topology>
    </subcellularLocation>
</comment>
<keyword evidence="11" id="KW-1185">Reference proteome</keyword>
<comment type="similarity">
    <text evidence="2">Belongs to the PC-esterase family. TBL subfamily.</text>
</comment>
<dbReference type="GO" id="GO:0016413">
    <property type="term" value="F:O-acetyltransferase activity"/>
    <property type="evidence" value="ECO:0007669"/>
    <property type="project" value="InterPro"/>
</dbReference>
<dbReference type="PANTHER" id="PTHR32285:SF53">
    <property type="entry name" value="PROTEIN TRICHOME BIREFRINGENCE-LIKE 9"/>
    <property type="match status" value="1"/>
</dbReference>
<evidence type="ECO:0000256" key="5">
    <source>
        <dbReference type="ARBA" id="ARBA00022989"/>
    </source>
</evidence>
<evidence type="ECO:0000313" key="11">
    <source>
        <dbReference type="Proteomes" id="UP001152523"/>
    </source>
</evidence>
<dbReference type="AlphaFoldDB" id="A0AAV0CSI5"/>
<dbReference type="InterPro" id="IPR026057">
    <property type="entry name" value="TBL_C"/>
</dbReference>
<proteinExistence type="inferred from homology"/>
<accession>A0AAV0CSI5</accession>
<evidence type="ECO:0008006" key="12">
    <source>
        <dbReference type="Google" id="ProtNLM"/>
    </source>
</evidence>
<feature type="non-terminal residue" evidence="10">
    <location>
        <position position="331"/>
    </location>
</feature>
<dbReference type="InterPro" id="IPR025846">
    <property type="entry name" value="TBL_N"/>
</dbReference>
<name>A0AAV0CSI5_9ASTE</name>
<evidence type="ECO:0000256" key="4">
    <source>
        <dbReference type="ARBA" id="ARBA00022968"/>
    </source>
</evidence>
<dbReference type="Pfam" id="PF14416">
    <property type="entry name" value="PMR5N"/>
    <property type="match status" value="1"/>
</dbReference>
<gene>
    <name evidence="10" type="ORF">CEPIT_LOCUS8201</name>
</gene>
<evidence type="ECO:0000256" key="7">
    <source>
        <dbReference type="SAM" id="Phobius"/>
    </source>
</evidence>
<evidence type="ECO:0000256" key="3">
    <source>
        <dbReference type="ARBA" id="ARBA00022692"/>
    </source>
</evidence>
<feature type="transmembrane region" description="Helical" evidence="7">
    <location>
        <begin position="35"/>
        <end position="51"/>
    </location>
</feature>
<reference evidence="10" key="1">
    <citation type="submission" date="2022-07" db="EMBL/GenBank/DDBJ databases">
        <authorList>
            <person name="Macas J."/>
            <person name="Novak P."/>
            <person name="Neumann P."/>
        </authorList>
    </citation>
    <scope>NUCLEOTIDE SEQUENCE</scope>
</reference>
<comment type="caution">
    <text evidence="10">The sequence shown here is derived from an EMBL/GenBank/DDBJ whole genome shotgun (WGS) entry which is preliminary data.</text>
</comment>
<evidence type="ECO:0000256" key="2">
    <source>
        <dbReference type="ARBA" id="ARBA00007727"/>
    </source>
</evidence>
<dbReference type="GO" id="GO:0005794">
    <property type="term" value="C:Golgi apparatus"/>
    <property type="evidence" value="ECO:0007669"/>
    <property type="project" value="TreeGrafter"/>
</dbReference>
<evidence type="ECO:0000256" key="6">
    <source>
        <dbReference type="ARBA" id="ARBA00023136"/>
    </source>
</evidence>
<evidence type="ECO:0000259" key="9">
    <source>
        <dbReference type="Pfam" id="PF14416"/>
    </source>
</evidence>
<keyword evidence="3 7" id="KW-0812">Transmembrane</keyword>
<evidence type="ECO:0000259" key="8">
    <source>
        <dbReference type="Pfam" id="PF13839"/>
    </source>
</evidence>
<evidence type="ECO:0000313" key="10">
    <source>
        <dbReference type="EMBL" id="CAH9082638.1"/>
    </source>
</evidence>
<feature type="domain" description="Trichome birefringence-like C-terminal" evidence="8">
    <location>
        <begin position="137"/>
        <end position="331"/>
    </location>
</feature>
<dbReference type="InterPro" id="IPR029962">
    <property type="entry name" value="TBL"/>
</dbReference>
<evidence type="ECO:0000256" key="1">
    <source>
        <dbReference type="ARBA" id="ARBA00004167"/>
    </source>
</evidence>